<comment type="caution">
    <text evidence="1">The sequence shown here is derived from an EMBL/GenBank/DDBJ whole genome shotgun (WGS) entry which is preliminary data.</text>
</comment>
<keyword evidence="2" id="KW-1185">Reference proteome</keyword>
<reference evidence="1 2" key="1">
    <citation type="journal article" date="2018" name="Front. Plant Sci.">
        <title>Red Clover (Trifolium pratense) and Zigzag Clover (T. medium) - A Picture of Genomic Similarities and Differences.</title>
        <authorList>
            <person name="Dluhosova J."/>
            <person name="Istvanek J."/>
            <person name="Nedelnik J."/>
            <person name="Repkova J."/>
        </authorList>
    </citation>
    <scope>NUCLEOTIDE SEQUENCE [LARGE SCALE GENOMIC DNA]</scope>
    <source>
        <strain evidence="2">cv. 10/8</strain>
        <tissue evidence="1">Leaf</tissue>
    </source>
</reference>
<evidence type="ECO:0000313" key="1">
    <source>
        <dbReference type="EMBL" id="MCI84669.1"/>
    </source>
</evidence>
<dbReference type="EMBL" id="LXQA011096454">
    <property type="protein sequence ID" value="MCI84669.1"/>
    <property type="molecule type" value="Genomic_DNA"/>
</dbReference>
<accession>A0A392VBP9</accession>
<dbReference type="AlphaFoldDB" id="A0A392VBP9"/>
<protein>
    <submittedName>
        <fullName evidence="1">Uncharacterized protein</fullName>
    </submittedName>
</protein>
<organism evidence="1 2">
    <name type="scientific">Trifolium medium</name>
    <dbReference type="NCBI Taxonomy" id="97028"/>
    <lineage>
        <taxon>Eukaryota</taxon>
        <taxon>Viridiplantae</taxon>
        <taxon>Streptophyta</taxon>
        <taxon>Embryophyta</taxon>
        <taxon>Tracheophyta</taxon>
        <taxon>Spermatophyta</taxon>
        <taxon>Magnoliopsida</taxon>
        <taxon>eudicotyledons</taxon>
        <taxon>Gunneridae</taxon>
        <taxon>Pentapetalae</taxon>
        <taxon>rosids</taxon>
        <taxon>fabids</taxon>
        <taxon>Fabales</taxon>
        <taxon>Fabaceae</taxon>
        <taxon>Papilionoideae</taxon>
        <taxon>50 kb inversion clade</taxon>
        <taxon>NPAAA clade</taxon>
        <taxon>Hologalegina</taxon>
        <taxon>IRL clade</taxon>
        <taxon>Trifolieae</taxon>
        <taxon>Trifolium</taxon>
    </lineage>
</organism>
<dbReference type="Proteomes" id="UP000265520">
    <property type="component" value="Unassembled WGS sequence"/>
</dbReference>
<evidence type="ECO:0000313" key="2">
    <source>
        <dbReference type="Proteomes" id="UP000265520"/>
    </source>
</evidence>
<sequence>AQYLLQQALLLLPPALGARRDALGADAC</sequence>
<proteinExistence type="predicted"/>
<name>A0A392VBP9_9FABA</name>
<feature type="non-terminal residue" evidence="1">
    <location>
        <position position="1"/>
    </location>
</feature>